<keyword evidence="1" id="KW-0175">Coiled coil</keyword>
<feature type="coiled-coil region" evidence="1">
    <location>
        <begin position="2083"/>
        <end position="2146"/>
    </location>
</feature>
<gene>
    <name evidence="2" type="ORF">C0068_08185</name>
</gene>
<evidence type="ECO:0000313" key="2">
    <source>
        <dbReference type="EMBL" id="POP53060.1"/>
    </source>
</evidence>
<evidence type="ECO:0000256" key="1">
    <source>
        <dbReference type="SAM" id="Coils"/>
    </source>
</evidence>
<organism evidence="2 3">
    <name type="scientific">Zhongshania marina</name>
    <dbReference type="NCBI Taxonomy" id="2304603"/>
    <lineage>
        <taxon>Bacteria</taxon>
        <taxon>Pseudomonadati</taxon>
        <taxon>Pseudomonadota</taxon>
        <taxon>Gammaproteobacteria</taxon>
        <taxon>Cellvibrionales</taxon>
        <taxon>Spongiibacteraceae</taxon>
        <taxon>Zhongshania</taxon>
    </lineage>
</organism>
<dbReference type="RefSeq" id="WP_103684001.1">
    <property type="nucleotide sequence ID" value="NZ_PQGG01000019.1"/>
</dbReference>
<evidence type="ECO:0000313" key="3">
    <source>
        <dbReference type="Proteomes" id="UP000237222"/>
    </source>
</evidence>
<sequence length="2147" mass="223798">MAKSYKTGIIITGDASGAVKASQLTGKELDALNRKGKQVSSQLSDIAAKSVKWGAVAAGAAAAGSAVLIQRQLELIDNTAKTSDKLGIATERLTALRVQAELTGVAQGTLDMALQRMVRRLAEAAEGTGEAKGALAELNLDAKELAKLSPDKQFAAIADALEGVESQGDKVRLAFKFFDSEGVALVNTLKGGSAAALEAQKFTEQWGLAISRVDAAKVEQANDALTMAAKAADGLWQQLTVRLSPAITQASLDVLGLGAEFGTAAELADAAVDTIVNGLDLIEKAAVLAGAVYVARLAGPVVQSQGAIAAAYVASTAARLKSNFAVYDGVQAEAINAAAANKTALAELAKADATLAASSAEVAGYKATLQSVKAELELEAVRLRSQISEQGRAASMQRMVAVRHELTAATVALARVEAEHASVLTAQTAASARATAATANYAAATAAATLSARALAGAQALLGGAMALVGGPVGVAVIAAAGLYMFREELGLVDTTASDVKRRISELAGEIGGLDRAATISNIGALEQSLASLESMAKQLQGELLRGTAKLENKGGILGYSASQLRGESEELKEIGASIALVSGQIDTFKQHLKDIDSEKDRQDQIFRERVAQEEKSISQKIRFLREENELLRLGYDLEDARFVVAYSHANDINKALMRQQREQKGIIDAYKEEASVLADLEEAQKRAAEAAADAAEESRKAMEKFLTASFGDNLAEGFNQGSKALASFIDGFSELLEVQEAYNAAQLDASATDAEKAKAATKYQSAQVGLYGDMAAASKQFFDEGSSGYEALQKAEQTFRLFEIAMAGKALAAKLFTVEASTAATVASVAPTVAAETTKGLAAGTAAAASSMVGVPWPANLAALAATVAALAGIGVLLSGGGGGSSYQKVSDSGIAASGSILGDAEENATSISNSLDTLSEIADSQLGYTAQMAQSLRNIEAGMVGLTAEFAALPSGARYEMTGGNSVGGILKGEINANVGSQQLDMQKFLSGYGGLALRLGATERAATELANNQDALSGLVLTSDLQRIINGMIETVEEGFGVIGRSAVGVRDAIVALDLPDLVIGANMSADEISEKLQDFFSNVGDGIIENVMPSIAVFQQGGETLLDTFSRVVGQVTVVKDLSSALGIALDNESLTSIGNNLSLAAGGFSELSTNVSDFLDFALTDAEQFERIGGSVAALFEGLNQSLPTSRDGVADLVRALDLTTDAGQKAFTTLTSASDLLDDYYSKLEDYTKSAYDFDTAFGLNDGRKELRDALAAVGHNLDVVETAAQGGVAALASLFAGLSDVQKAGLEPFTDAILDLVPAAAEAANAVDEVVDTTSLMIRLARAQGDETKALAMTREQELKAATAVERAILSQIYAAEDLAAATQSAVQAEQALASEREQIASQRYALETRLLQLQGDTVQLRNREIAAQDKSNRGLLSYIFALEDAKAADAAANAAASAANQAAADAARQSAAVIEGILTDRAALESRLYAIIDGSIEQRERETDAMDETNRSLRNQVEALEAQKAANDELVRSFEQLRSVSQSVSDYLLQLELGEFAGTPEQQAINALDQFRALAGAAMQGDVEAAQKLTSAADSAINLSSGAYASGVQFQSIYDEVKSTLAGFVSSVDVQSFEQQQLALMQQQIDAVNAVLASTEADTASQLEKLNALESTSIANSTANVDALGTLADYLQALGEALTVELTLTSTSEIEKLIKYVTDTDELPDDLKELALASASTFTKTLDYIAGTQLPTDLKNLALESFSTLLKTTNYVVGSTLPNDLKDLALASASSLTKTLHYISGTELPDDLMNLALESYSTLVKTTDYVVGSTLPNDLKALALAESSTLARNVVAQFASGTNFEAVDYALATNGAIQKTVRALKAAGYNQEAADIAFAASSTIQKAIQASGGSLTADQRALLNTLNGTSNVNVDADVLLRTDATMSDLLDAIVSQTQLTANYSQATYQRLSEIVTNTANIYDKLNSVTLGNQRVNVSANNTNPLYVTPSTVGSNALTVTSKNQSGSNLAKFASGGYVSGAGTSTSDSISAMLSNGEYVVKAAAVKSLGVGFLDNINSGSVPVAPVGMPRLANNNAEVVAELQTLRKDLNTLMAQQSADVNHQTRIGSAGSKQFVNELKILNAKVANLESEIKLARLEA</sequence>
<protein>
    <recommendedName>
        <fullName evidence="4">Bacteriophage tail tape measure N-terminal domain-containing protein</fullName>
    </recommendedName>
</protein>
<feature type="coiled-coil region" evidence="1">
    <location>
        <begin position="366"/>
        <end position="393"/>
    </location>
</feature>
<dbReference type="EMBL" id="PQGG01000019">
    <property type="protein sequence ID" value="POP53060.1"/>
    <property type="molecule type" value="Genomic_DNA"/>
</dbReference>
<reference evidence="2" key="1">
    <citation type="submission" date="2018-01" db="EMBL/GenBank/DDBJ databases">
        <authorList>
            <person name="Yu X.-D."/>
        </authorList>
    </citation>
    <scope>NUCLEOTIDE SEQUENCE</scope>
    <source>
        <strain evidence="2">ZX-21</strain>
    </source>
</reference>
<evidence type="ECO:0008006" key="4">
    <source>
        <dbReference type="Google" id="ProtNLM"/>
    </source>
</evidence>
<proteinExistence type="predicted"/>
<comment type="caution">
    <text evidence="2">The sequence shown here is derived from an EMBL/GenBank/DDBJ whole genome shotgun (WGS) entry which is preliminary data.</text>
</comment>
<feature type="coiled-coil region" evidence="1">
    <location>
        <begin position="1488"/>
        <end position="1522"/>
    </location>
</feature>
<dbReference type="Proteomes" id="UP000237222">
    <property type="component" value="Unassembled WGS sequence"/>
</dbReference>
<accession>A0A2S4HGK5</accession>
<dbReference type="OrthoDB" id="6174294at2"/>
<name>A0A2S4HGK5_9GAMM</name>